<feature type="modified residue" description="N6-(pyridoxal phosphate)lysine" evidence="20">
    <location>
        <position position="113"/>
    </location>
</feature>
<gene>
    <name evidence="22" type="ORF">AGERDE_LOCUS3663</name>
</gene>
<evidence type="ECO:0000256" key="9">
    <source>
        <dbReference type="ARBA" id="ARBA00022801"/>
    </source>
</evidence>
<evidence type="ECO:0000256" key="19">
    <source>
        <dbReference type="ARBA" id="ARBA00047968"/>
    </source>
</evidence>
<dbReference type="SUPFAM" id="SSF109604">
    <property type="entry name" value="HD-domain/PDEase-like"/>
    <property type="match status" value="1"/>
</dbReference>
<dbReference type="Proteomes" id="UP000789831">
    <property type="component" value="Unassembled WGS sequence"/>
</dbReference>
<keyword evidence="12" id="KW-0456">Lyase</keyword>
<dbReference type="AlphaFoldDB" id="A0A9N8WGQ3"/>
<dbReference type="Pfam" id="PF14821">
    <property type="entry name" value="Thr_synth_N"/>
    <property type="match status" value="1"/>
</dbReference>
<dbReference type="FunFam" id="1.10.3210.10:FF:000012">
    <property type="entry name" value="HD domain containing 3"/>
    <property type="match status" value="1"/>
</dbReference>
<keyword evidence="23" id="KW-1185">Reference proteome</keyword>
<comment type="cofactor">
    <cofactor evidence="1 20">
        <name>pyridoxal 5'-phosphate</name>
        <dbReference type="ChEBI" id="CHEBI:597326"/>
    </cofactor>
</comment>
<comment type="function">
    <text evidence="14">ppGpp hydrolyzing enzyme involved in starvation response.</text>
</comment>
<dbReference type="NCBIfam" id="TIGR00260">
    <property type="entry name" value="thrC"/>
    <property type="match status" value="1"/>
</dbReference>
<dbReference type="PROSITE" id="PS00165">
    <property type="entry name" value="DEHYDRATASE_SER_THR"/>
    <property type="match status" value="1"/>
</dbReference>
<dbReference type="SUPFAM" id="SSF53686">
    <property type="entry name" value="Tryptophan synthase beta subunit-like PLP-dependent enzymes"/>
    <property type="match status" value="1"/>
</dbReference>
<comment type="similarity">
    <text evidence="15">Belongs to the MESH1 family.</text>
</comment>
<dbReference type="Pfam" id="PF00291">
    <property type="entry name" value="PALP"/>
    <property type="match status" value="1"/>
</dbReference>
<accession>A0A9N8WGQ3</accession>
<organism evidence="22 23">
    <name type="scientific">Ambispora gerdemannii</name>
    <dbReference type="NCBI Taxonomy" id="144530"/>
    <lineage>
        <taxon>Eukaryota</taxon>
        <taxon>Fungi</taxon>
        <taxon>Fungi incertae sedis</taxon>
        <taxon>Mucoromycota</taxon>
        <taxon>Glomeromycotina</taxon>
        <taxon>Glomeromycetes</taxon>
        <taxon>Archaeosporales</taxon>
        <taxon>Ambisporaceae</taxon>
        <taxon>Ambispora</taxon>
    </lineage>
</organism>
<evidence type="ECO:0000256" key="13">
    <source>
        <dbReference type="ARBA" id="ARBA00024387"/>
    </source>
</evidence>
<evidence type="ECO:0000256" key="14">
    <source>
        <dbReference type="ARBA" id="ARBA00037781"/>
    </source>
</evidence>
<keyword evidence="7" id="KW-0791">Threonine biosynthesis</keyword>
<evidence type="ECO:0000256" key="18">
    <source>
        <dbReference type="ARBA" id="ARBA00041770"/>
    </source>
</evidence>
<dbReference type="GO" id="GO:0004795">
    <property type="term" value="F:threonine synthase activity"/>
    <property type="evidence" value="ECO:0007669"/>
    <property type="project" value="UniProtKB-EC"/>
</dbReference>
<evidence type="ECO:0000259" key="21">
    <source>
        <dbReference type="PROSITE" id="PS51831"/>
    </source>
</evidence>
<comment type="cofactor">
    <cofactor evidence="2">
        <name>Mn(2+)</name>
        <dbReference type="ChEBI" id="CHEBI:29035"/>
    </cofactor>
</comment>
<dbReference type="PROSITE" id="PS51831">
    <property type="entry name" value="HD"/>
    <property type="match status" value="1"/>
</dbReference>
<dbReference type="CDD" id="cd00077">
    <property type="entry name" value="HDc"/>
    <property type="match status" value="1"/>
</dbReference>
<evidence type="ECO:0000256" key="10">
    <source>
        <dbReference type="ARBA" id="ARBA00022898"/>
    </source>
</evidence>
<dbReference type="FunFam" id="3.90.1380.10:FF:000003">
    <property type="entry name" value="THR4p Threonine synthase"/>
    <property type="match status" value="1"/>
</dbReference>
<dbReference type="InterPro" id="IPR001926">
    <property type="entry name" value="TrpB-like_PALP"/>
</dbReference>
<dbReference type="InterPro" id="IPR006674">
    <property type="entry name" value="HD_domain"/>
</dbReference>
<evidence type="ECO:0000256" key="17">
    <source>
        <dbReference type="ARBA" id="ARBA00041464"/>
    </source>
</evidence>
<evidence type="ECO:0000256" key="16">
    <source>
        <dbReference type="ARBA" id="ARBA00040793"/>
    </source>
</evidence>
<dbReference type="EMBL" id="CAJVPL010000375">
    <property type="protein sequence ID" value="CAG8489308.1"/>
    <property type="molecule type" value="Genomic_DNA"/>
</dbReference>
<keyword evidence="9" id="KW-0378">Hydrolase</keyword>
<evidence type="ECO:0000256" key="3">
    <source>
        <dbReference type="ARBA" id="ARBA00004979"/>
    </source>
</evidence>
<dbReference type="OrthoDB" id="5203861at2759"/>
<keyword evidence="6" id="KW-0028">Amino-acid biosynthesis</keyword>
<evidence type="ECO:0000256" key="1">
    <source>
        <dbReference type="ARBA" id="ARBA00001933"/>
    </source>
</evidence>
<evidence type="ECO:0000256" key="6">
    <source>
        <dbReference type="ARBA" id="ARBA00022605"/>
    </source>
</evidence>
<dbReference type="CDD" id="cd01560">
    <property type="entry name" value="Thr-synth_2"/>
    <property type="match status" value="1"/>
</dbReference>
<protein>
    <recommendedName>
        <fullName evidence="16">Guanosine-3',5'-bis(diphosphate) 3'-pyrophosphohydrolase MESH1</fullName>
        <ecNumber evidence="13">3.1.7.2</ecNumber>
        <ecNumber evidence="5">4.2.3.1</ecNumber>
    </recommendedName>
    <alternativeName>
        <fullName evidence="17">Metazoan SpoT homolog 1</fullName>
    </alternativeName>
    <alternativeName>
        <fullName evidence="18">Penta-phosphate guanosine-3'-pyrophosphohydrolase</fullName>
    </alternativeName>
</protein>
<dbReference type="PANTHER" id="PTHR42690:SF1">
    <property type="entry name" value="THREONINE SYNTHASE-LIKE 2"/>
    <property type="match status" value="1"/>
</dbReference>
<dbReference type="Pfam" id="PF24857">
    <property type="entry name" value="THR4_C"/>
    <property type="match status" value="1"/>
</dbReference>
<dbReference type="GO" id="GO:0008893">
    <property type="term" value="F:guanosine-3',5'-bis(diphosphate) 3'-diphosphatase activity"/>
    <property type="evidence" value="ECO:0007669"/>
    <property type="project" value="UniProtKB-EC"/>
</dbReference>
<dbReference type="Gene3D" id="3.90.1380.10">
    <property type="entry name" value="Threonine synthase, N-terminal domain"/>
    <property type="match status" value="1"/>
</dbReference>
<evidence type="ECO:0000256" key="4">
    <source>
        <dbReference type="ARBA" id="ARBA00005517"/>
    </source>
</evidence>
<evidence type="ECO:0000256" key="11">
    <source>
        <dbReference type="ARBA" id="ARBA00023211"/>
    </source>
</evidence>
<evidence type="ECO:0000256" key="20">
    <source>
        <dbReference type="PIRSR" id="PIRSR604450-51"/>
    </source>
</evidence>
<dbReference type="FunFam" id="3.40.50.1100:FF:000024">
    <property type="entry name" value="Probable threonine synthase"/>
    <property type="match status" value="1"/>
</dbReference>
<dbReference type="GO" id="GO:0030170">
    <property type="term" value="F:pyridoxal phosphate binding"/>
    <property type="evidence" value="ECO:0007669"/>
    <property type="project" value="InterPro"/>
</dbReference>
<dbReference type="InterPro" id="IPR000634">
    <property type="entry name" value="Ser/Thr_deHydtase_PyrdxlP-BS"/>
</dbReference>
<evidence type="ECO:0000256" key="2">
    <source>
        <dbReference type="ARBA" id="ARBA00001936"/>
    </source>
</evidence>
<reference evidence="22" key="1">
    <citation type="submission" date="2021-06" db="EMBL/GenBank/DDBJ databases">
        <authorList>
            <person name="Kallberg Y."/>
            <person name="Tangrot J."/>
            <person name="Rosling A."/>
        </authorList>
    </citation>
    <scope>NUCLEOTIDE SEQUENCE</scope>
    <source>
        <strain evidence="22">MT106</strain>
    </source>
</reference>
<dbReference type="InterPro" id="IPR003607">
    <property type="entry name" value="HD/PDEase_dom"/>
</dbReference>
<dbReference type="Pfam" id="PF13328">
    <property type="entry name" value="HD_4"/>
    <property type="match status" value="1"/>
</dbReference>
<keyword evidence="8" id="KW-0479">Metal-binding</keyword>
<proteinExistence type="inferred from homology"/>
<name>A0A9N8WGQ3_9GLOM</name>
<keyword evidence="11" id="KW-0464">Manganese</keyword>
<dbReference type="EC" id="3.1.7.2" evidence="13"/>
<comment type="caution">
    <text evidence="22">The sequence shown here is derived from an EMBL/GenBank/DDBJ whole genome shotgun (WGS) entry which is preliminary data.</text>
</comment>
<dbReference type="GO" id="GO:0046872">
    <property type="term" value="F:metal ion binding"/>
    <property type="evidence" value="ECO:0007669"/>
    <property type="project" value="UniProtKB-KW"/>
</dbReference>
<evidence type="ECO:0000256" key="8">
    <source>
        <dbReference type="ARBA" id="ARBA00022723"/>
    </source>
</evidence>
<comment type="catalytic activity">
    <reaction evidence="19">
        <text>guanosine 3',5'-bis(diphosphate) + H2O = GDP + diphosphate + H(+)</text>
        <dbReference type="Rhea" id="RHEA:14253"/>
        <dbReference type="ChEBI" id="CHEBI:15377"/>
        <dbReference type="ChEBI" id="CHEBI:15378"/>
        <dbReference type="ChEBI" id="CHEBI:33019"/>
        <dbReference type="ChEBI" id="CHEBI:58189"/>
        <dbReference type="ChEBI" id="CHEBI:77828"/>
        <dbReference type="EC" id="3.1.7.2"/>
    </reaction>
</comment>
<sequence>MKYRSTRGSPKSLSFSEAVLVGLAEDGGLLIPHYIPNLPIGWHTTWRNLPYTTLAHKIFSLYIPNSEIPSKDLENIITRSYNSFKTPVVAPLVKIKPNLYILELFHGPTFAFKDVALQFLGNVFEYFLEKQNAKKSNAEELNKITVIGATSGDTGGAAIYGLRGKKNISVFILHPRGKVSPIQEAQMTTVPDSNVYNLAVEGTFDDCQDIVKALFNDTLFNQKFHLGAVNSINWARILAQIVYYFHSYFQLLDSLNITPDSHNIPSVKLQYIVPTGNFGDVLAGYYAKKMGLPIDSLVIATNSNDILDRFYKNGRYENSGVVETHSPAMDIAISSNFERWLWYLAYEETEYDEEIREEIDERVNRAGLRVKNWMHDMRSGKGLLIGDELKKVARRDFNSDRVTDQETLDTINRYYSCKSKDQLSSYVFDPHTAVGVTAAERQHVTSEIYQICLATAHPAKFFNAVEKALENIPSFRFDAITPPEFEGLLEKEKRVINVDRADPELVKEIIERELKTNNTTKTSSISLIGKFIDTLDFSAKKHSFQRRKDPQQTPYINHPIGVAKILTDAGIDDLATIQAAILHDTVEDTDTSFEELELHFGKEVRDLVEECTDDKSLPRLDRKRLQIESTPHKSNKAKAIKLADKLNNLRDLVRATPIGWSIQRVQEYFIWAKKVTDGIEGVNEKLEAELDELYRDATLEFEGQTYKGHPEYR</sequence>
<evidence type="ECO:0000256" key="7">
    <source>
        <dbReference type="ARBA" id="ARBA00022697"/>
    </source>
</evidence>
<evidence type="ECO:0000256" key="15">
    <source>
        <dbReference type="ARBA" id="ARBA00038354"/>
    </source>
</evidence>
<dbReference type="InterPro" id="IPR029144">
    <property type="entry name" value="Thr_synth_N"/>
</dbReference>
<evidence type="ECO:0000313" key="22">
    <source>
        <dbReference type="EMBL" id="CAG8489308.1"/>
    </source>
</evidence>
<dbReference type="SMART" id="SM00471">
    <property type="entry name" value="HDc"/>
    <property type="match status" value="1"/>
</dbReference>
<dbReference type="InterPro" id="IPR037158">
    <property type="entry name" value="Thr_synth_N_sf"/>
</dbReference>
<dbReference type="EC" id="4.2.3.1" evidence="5"/>
<dbReference type="Gene3D" id="3.40.50.1100">
    <property type="match status" value="2"/>
</dbReference>
<evidence type="ECO:0000313" key="23">
    <source>
        <dbReference type="Proteomes" id="UP000789831"/>
    </source>
</evidence>
<evidence type="ECO:0000256" key="5">
    <source>
        <dbReference type="ARBA" id="ARBA00013028"/>
    </source>
</evidence>
<dbReference type="InterPro" id="IPR051166">
    <property type="entry name" value="Threonine_Synthase"/>
</dbReference>
<evidence type="ECO:0000256" key="12">
    <source>
        <dbReference type="ARBA" id="ARBA00023239"/>
    </source>
</evidence>
<comment type="pathway">
    <text evidence="3">Amino-acid biosynthesis; L-threonine biosynthesis; L-threonine from L-aspartate: step 5/5.</text>
</comment>
<dbReference type="InterPro" id="IPR004450">
    <property type="entry name" value="Thr_synthase-like"/>
</dbReference>
<dbReference type="InterPro" id="IPR036052">
    <property type="entry name" value="TrpB-like_PALP_sf"/>
</dbReference>
<feature type="domain" description="HD" evidence="21">
    <location>
        <begin position="555"/>
        <end position="649"/>
    </location>
</feature>
<dbReference type="Gene3D" id="1.10.3210.10">
    <property type="entry name" value="Hypothetical protein af1432"/>
    <property type="match status" value="1"/>
</dbReference>
<dbReference type="PANTHER" id="PTHR42690">
    <property type="entry name" value="THREONINE SYNTHASE FAMILY MEMBER"/>
    <property type="match status" value="1"/>
</dbReference>
<comment type="similarity">
    <text evidence="4">Belongs to the threonine synthase family.</text>
</comment>
<keyword evidence="10 20" id="KW-0663">Pyridoxal phosphate</keyword>
<dbReference type="GO" id="GO:0009088">
    <property type="term" value="P:threonine biosynthetic process"/>
    <property type="evidence" value="ECO:0007669"/>
    <property type="project" value="UniProtKB-KW"/>
</dbReference>